<dbReference type="GO" id="GO:0046872">
    <property type="term" value="F:metal ion binding"/>
    <property type="evidence" value="ECO:0007669"/>
    <property type="project" value="UniProtKB-KW"/>
</dbReference>
<dbReference type="EC" id="3.5.3.1" evidence="2 12"/>
<comment type="similarity">
    <text evidence="10 11">Belongs to the arginase family.</text>
</comment>
<dbReference type="Pfam" id="PF00491">
    <property type="entry name" value="Arginase"/>
    <property type="match status" value="1"/>
</dbReference>
<evidence type="ECO:0000256" key="10">
    <source>
        <dbReference type="PROSITE-ProRule" id="PRU00742"/>
    </source>
</evidence>
<dbReference type="GO" id="GO:0004053">
    <property type="term" value="F:arginase activity"/>
    <property type="evidence" value="ECO:0007669"/>
    <property type="project" value="UniProtKB-EC"/>
</dbReference>
<evidence type="ECO:0000256" key="11">
    <source>
        <dbReference type="RuleBase" id="RU003684"/>
    </source>
</evidence>
<keyword evidence="14" id="KW-1185">Reference proteome</keyword>
<keyword evidence="7 11" id="KW-0378">Hydrolase</keyword>
<keyword evidence="5 12" id="KW-0056">Arginine metabolism</keyword>
<keyword evidence="6 12" id="KW-0479">Metal-binding</keyword>
<reference evidence="13 14" key="1">
    <citation type="journal article" date="2023" name="Sci. Data">
        <title>Genome assembly of the Korean intertidal mud-creeper Batillaria attramentaria.</title>
        <authorList>
            <person name="Patra A.K."/>
            <person name="Ho P.T."/>
            <person name="Jun S."/>
            <person name="Lee S.J."/>
            <person name="Kim Y."/>
            <person name="Won Y.J."/>
        </authorList>
    </citation>
    <scope>NUCLEOTIDE SEQUENCE [LARGE SCALE GENOMIC DNA]</scope>
    <source>
        <strain evidence="13">Wonlab-2016</strain>
    </source>
</reference>
<dbReference type="InterPro" id="IPR023696">
    <property type="entry name" value="Ureohydrolase_dom_sf"/>
</dbReference>
<evidence type="ECO:0000256" key="12">
    <source>
        <dbReference type="RuleBase" id="RU361159"/>
    </source>
</evidence>
<comment type="pathway">
    <text evidence="1 12">Nitrogen metabolism; urea cycle; L-ornithine and urea from L-arginine: step 1/1.</text>
</comment>
<keyword evidence="4 12" id="KW-0835">Urea cycle</keyword>
<keyword evidence="8 12" id="KW-0464">Manganese</keyword>
<evidence type="ECO:0000313" key="14">
    <source>
        <dbReference type="Proteomes" id="UP001519460"/>
    </source>
</evidence>
<dbReference type="PANTHER" id="PTHR43782">
    <property type="entry name" value="ARGINASE"/>
    <property type="match status" value="1"/>
</dbReference>
<accession>A0ABD0LSY7</accession>
<evidence type="ECO:0000256" key="7">
    <source>
        <dbReference type="ARBA" id="ARBA00022801"/>
    </source>
</evidence>
<protein>
    <recommendedName>
        <fullName evidence="3 12">Arginase</fullName>
        <ecNumber evidence="2 12">3.5.3.1</ecNumber>
    </recommendedName>
</protein>
<dbReference type="InterPro" id="IPR006035">
    <property type="entry name" value="Ureohydrolase"/>
</dbReference>
<evidence type="ECO:0000313" key="13">
    <source>
        <dbReference type="EMBL" id="KAK7502699.1"/>
    </source>
</evidence>
<evidence type="ECO:0000256" key="6">
    <source>
        <dbReference type="ARBA" id="ARBA00022723"/>
    </source>
</evidence>
<comment type="cofactor">
    <cofactor evidence="12">
        <name>Mn(2+)</name>
        <dbReference type="ChEBI" id="CHEBI:29035"/>
    </cofactor>
    <text evidence="12">Binds 2 manganese ions per subunit.</text>
</comment>
<dbReference type="AlphaFoldDB" id="A0ABD0LSY7"/>
<organism evidence="13 14">
    <name type="scientific">Batillaria attramentaria</name>
    <dbReference type="NCBI Taxonomy" id="370345"/>
    <lineage>
        <taxon>Eukaryota</taxon>
        <taxon>Metazoa</taxon>
        <taxon>Spiralia</taxon>
        <taxon>Lophotrochozoa</taxon>
        <taxon>Mollusca</taxon>
        <taxon>Gastropoda</taxon>
        <taxon>Caenogastropoda</taxon>
        <taxon>Sorbeoconcha</taxon>
        <taxon>Cerithioidea</taxon>
        <taxon>Batillariidae</taxon>
        <taxon>Batillaria</taxon>
    </lineage>
</organism>
<evidence type="ECO:0000256" key="1">
    <source>
        <dbReference type="ARBA" id="ARBA00005098"/>
    </source>
</evidence>
<dbReference type="GO" id="GO:0006525">
    <property type="term" value="P:arginine metabolic process"/>
    <property type="evidence" value="ECO:0007669"/>
    <property type="project" value="UniProtKB-KW"/>
</dbReference>
<sequence>MESKKKPQVGVVGIPFSLGQVTDYGDLNLEAVADDKPWNKVKNPRSVGLANKKVAEMVAKITKNRQIALTLGGDHSVAIGSIYGHAQSCPNLVVVWVDAHADLNTPLSSPSGNIHGMPLSFVIKEMKKYTTALPGFEWVQPCLSAKDLVFIGLRDVDEAERAFINELGIQCYSMQEVDKYGIQNVMERALRTIDPNGVRPIHLSFDVDALDPAYAPATGTPVHGGLTRREAYYIAEEIAGTGRLSCLDTVEVNPLLSTDEGRQVTINSTVDVVSHFFGKRREGNVSDGYRVPTPP</sequence>
<dbReference type="FunFam" id="3.40.800.10:FF:000012">
    <property type="entry name" value="Arginase"/>
    <property type="match status" value="1"/>
</dbReference>
<evidence type="ECO:0000256" key="3">
    <source>
        <dbReference type="ARBA" id="ARBA00018123"/>
    </source>
</evidence>
<comment type="caution">
    <text evidence="13">The sequence shown here is derived from an EMBL/GenBank/DDBJ whole genome shotgun (WGS) entry which is preliminary data.</text>
</comment>
<dbReference type="GO" id="GO:0000050">
    <property type="term" value="P:urea cycle"/>
    <property type="evidence" value="ECO:0007669"/>
    <property type="project" value="UniProtKB-KW"/>
</dbReference>
<dbReference type="PROSITE" id="PS51409">
    <property type="entry name" value="ARGINASE_2"/>
    <property type="match status" value="1"/>
</dbReference>
<evidence type="ECO:0000256" key="4">
    <source>
        <dbReference type="ARBA" id="ARBA00022436"/>
    </source>
</evidence>
<dbReference type="PANTHER" id="PTHR43782:SF3">
    <property type="entry name" value="ARGINASE"/>
    <property type="match status" value="1"/>
</dbReference>
<dbReference type="InterPro" id="IPR014033">
    <property type="entry name" value="Arginase"/>
</dbReference>
<evidence type="ECO:0000256" key="8">
    <source>
        <dbReference type="ARBA" id="ARBA00023211"/>
    </source>
</evidence>
<dbReference type="CDD" id="cd09989">
    <property type="entry name" value="Arginase"/>
    <property type="match status" value="1"/>
</dbReference>
<dbReference type="PRINTS" id="PR00116">
    <property type="entry name" value="ARGINASE"/>
</dbReference>
<gene>
    <name evidence="13" type="ORF">BaRGS_00005949</name>
</gene>
<evidence type="ECO:0000256" key="2">
    <source>
        <dbReference type="ARBA" id="ARBA00012168"/>
    </source>
</evidence>
<dbReference type="Gene3D" id="3.40.800.10">
    <property type="entry name" value="Ureohydrolase domain"/>
    <property type="match status" value="1"/>
</dbReference>
<evidence type="ECO:0000256" key="9">
    <source>
        <dbReference type="ARBA" id="ARBA00047391"/>
    </source>
</evidence>
<dbReference type="PROSITE" id="PS01053">
    <property type="entry name" value="ARGINASE_1"/>
    <property type="match status" value="1"/>
</dbReference>
<comment type="catalytic activity">
    <reaction evidence="9 12">
        <text>L-arginine + H2O = urea + L-ornithine</text>
        <dbReference type="Rhea" id="RHEA:20569"/>
        <dbReference type="ChEBI" id="CHEBI:15377"/>
        <dbReference type="ChEBI" id="CHEBI:16199"/>
        <dbReference type="ChEBI" id="CHEBI:32682"/>
        <dbReference type="ChEBI" id="CHEBI:46911"/>
        <dbReference type="EC" id="3.5.3.1"/>
    </reaction>
</comment>
<dbReference type="EMBL" id="JACVVK020000024">
    <property type="protein sequence ID" value="KAK7502699.1"/>
    <property type="molecule type" value="Genomic_DNA"/>
</dbReference>
<name>A0ABD0LSY7_9CAEN</name>
<dbReference type="SUPFAM" id="SSF52768">
    <property type="entry name" value="Arginase/deacetylase"/>
    <property type="match status" value="1"/>
</dbReference>
<dbReference type="Proteomes" id="UP001519460">
    <property type="component" value="Unassembled WGS sequence"/>
</dbReference>
<proteinExistence type="inferred from homology"/>
<dbReference type="InterPro" id="IPR020855">
    <property type="entry name" value="Ureohydrolase_Mn_BS"/>
</dbReference>
<dbReference type="NCBIfam" id="TIGR01229">
    <property type="entry name" value="rocF_arginase"/>
    <property type="match status" value="1"/>
</dbReference>
<evidence type="ECO:0000256" key="5">
    <source>
        <dbReference type="ARBA" id="ARBA00022503"/>
    </source>
</evidence>